<dbReference type="PANTHER" id="PTHR38696:SF1">
    <property type="entry name" value="MEDIATOR OF RNA POLYMERASE II TRANSCRIPTION SUBUNIT 13"/>
    <property type="match status" value="1"/>
</dbReference>
<feature type="compositionally biased region" description="Polar residues" evidence="1">
    <location>
        <begin position="13"/>
        <end position="24"/>
    </location>
</feature>
<sequence length="394" mass="42953">MPLQILSHRRNKSSANTPDSQSAPASPVIVVSEGSTPVQGILRQPSAPSVADSDMTGSSTSASAFGRASLRTNGLSFGRTDTSDSRWSVDDRDTASTPNTSVSSFGAMCPLPESDGVKLIPFFSMTVSSTSTLSFIGLPTRFRPLVLDTIRLAWKRGIKNSGPVEYQADLMKFHKAKGCDGGVWEVTMKDSCWMPRSEDKVSSKRIILYLLTEFSRIGYLLESSFRTSAKDSGKDTLTFARAEPDADPVFMGVAFYSSDRIWIIDAEADVGQALEEGIKAHWVDGVRDARVRERHCRELRLRGSPWVAHHAMGLISARSIILSIMKNITHTSRGYTFVGSVNIADLDEGEMPLLIFRKLTTTERNSGMFGWGDPNATVPAFQPISKAAAASMAK</sequence>
<dbReference type="Proteomes" id="UP000827549">
    <property type="component" value="Chromosome 5"/>
</dbReference>
<reference evidence="2" key="1">
    <citation type="submission" date="2023-10" db="EMBL/GenBank/DDBJ databases">
        <authorList>
            <person name="Noh H."/>
        </authorList>
    </citation>
    <scope>NUCLEOTIDE SEQUENCE</scope>
    <source>
        <strain evidence="2">DUCC4014</strain>
    </source>
</reference>
<proteinExistence type="predicted"/>
<keyword evidence="3" id="KW-1185">Reference proteome</keyword>
<dbReference type="GeneID" id="87810375"/>
<evidence type="ECO:0000313" key="2">
    <source>
        <dbReference type="EMBL" id="WOO83681.1"/>
    </source>
</evidence>
<dbReference type="PANTHER" id="PTHR38696">
    <property type="entry name" value="MEDIATOR OF RNA POLYMERASE II TRANSCRIPTION SUBUNIT 13"/>
    <property type="match status" value="1"/>
</dbReference>
<protein>
    <submittedName>
        <fullName evidence="2">Uncharacterized protein</fullName>
    </submittedName>
</protein>
<gene>
    <name evidence="2" type="ORF">LOC62_05G007201</name>
</gene>
<dbReference type="EMBL" id="CP086718">
    <property type="protein sequence ID" value="WOO83681.1"/>
    <property type="molecule type" value="Genomic_DNA"/>
</dbReference>
<evidence type="ECO:0000313" key="3">
    <source>
        <dbReference type="Proteomes" id="UP000827549"/>
    </source>
</evidence>
<organism evidence="2 3">
    <name type="scientific">Vanrija pseudolonga</name>
    <dbReference type="NCBI Taxonomy" id="143232"/>
    <lineage>
        <taxon>Eukaryota</taxon>
        <taxon>Fungi</taxon>
        <taxon>Dikarya</taxon>
        <taxon>Basidiomycota</taxon>
        <taxon>Agaricomycotina</taxon>
        <taxon>Tremellomycetes</taxon>
        <taxon>Trichosporonales</taxon>
        <taxon>Trichosporonaceae</taxon>
        <taxon>Vanrija</taxon>
    </lineage>
</organism>
<feature type="region of interest" description="Disordered" evidence="1">
    <location>
        <begin position="1"/>
        <end position="101"/>
    </location>
</feature>
<dbReference type="RefSeq" id="XP_062629707.1">
    <property type="nucleotide sequence ID" value="XM_062773723.1"/>
</dbReference>
<feature type="compositionally biased region" description="Basic and acidic residues" evidence="1">
    <location>
        <begin position="81"/>
        <end position="94"/>
    </location>
</feature>
<name>A0AAF1BJN7_9TREE</name>
<accession>A0AAF1BJN7</accession>
<evidence type="ECO:0000256" key="1">
    <source>
        <dbReference type="SAM" id="MobiDB-lite"/>
    </source>
</evidence>
<dbReference type="AlphaFoldDB" id="A0AAF1BJN7"/>